<accession>A0A1G2NB82</accession>
<sequence>MKSKTRLDAPFSFFRFMVTIVTTLAVFALLVRLIAPEIFFRSIEMPLWKWIIVFLFGHFGCAFAEFFFHRYFLHRPFPLLGRLYRQHTLHHGLTNVHFIRKEDEMGKVFNRYPIIEDKQHEASYFPWHSLASFIGVFLPVIAFAQWLFPSFPIFLCAPATIAWSMFLYEIVHMIEHLSFEKFWLKRINHPKWGRFWKSTYCFHLRHHANVELNENISGFFAIPIADFLFKTYAPWPRAFGDGEIVAKEEFHRNEPCPVSIIRILDRFADRYLQTA</sequence>
<name>A0A1G2NB82_9BACT</name>
<proteinExistence type="predicted"/>
<protein>
    <submittedName>
        <fullName evidence="2">Uncharacterized protein</fullName>
    </submittedName>
</protein>
<evidence type="ECO:0000313" key="2">
    <source>
        <dbReference type="EMBL" id="OHA32572.1"/>
    </source>
</evidence>
<comment type="caution">
    <text evidence="2">The sequence shown here is derived from an EMBL/GenBank/DDBJ whole genome shotgun (WGS) entry which is preliminary data.</text>
</comment>
<feature type="transmembrane region" description="Helical" evidence="1">
    <location>
        <begin position="150"/>
        <end position="171"/>
    </location>
</feature>
<evidence type="ECO:0000256" key="1">
    <source>
        <dbReference type="SAM" id="Phobius"/>
    </source>
</evidence>
<dbReference type="STRING" id="1802319.A2928_03525"/>
<dbReference type="AlphaFoldDB" id="A0A1G2NB82"/>
<keyword evidence="1" id="KW-1133">Transmembrane helix</keyword>
<feature type="transmembrane region" description="Helical" evidence="1">
    <location>
        <begin position="47"/>
        <end position="68"/>
    </location>
</feature>
<evidence type="ECO:0000313" key="3">
    <source>
        <dbReference type="Proteomes" id="UP000176221"/>
    </source>
</evidence>
<gene>
    <name evidence="2" type="ORF">A2928_03525</name>
</gene>
<keyword evidence="1" id="KW-0472">Membrane</keyword>
<feature type="transmembrane region" description="Helical" evidence="1">
    <location>
        <begin position="124"/>
        <end position="144"/>
    </location>
</feature>
<dbReference type="EMBL" id="MHRX01000041">
    <property type="protein sequence ID" value="OHA32572.1"/>
    <property type="molecule type" value="Genomic_DNA"/>
</dbReference>
<keyword evidence="1" id="KW-0812">Transmembrane</keyword>
<feature type="transmembrane region" description="Helical" evidence="1">
    <location>
        <begin position="12"/>
        <end position="35"/>
    </location>
</feature>
<reference evidence="2 3" key="1">
    <citation type="journal article" date="2016" name="Nat. Commun.">
        <title>Thousands of microbial genomes shed light on interconnected biogeochemical processes in an aquifer system.</title>
        <authorList>
            <person name="Anantharaman K."/>
            <person name="Brown C.T."/>
            <person name="Hug L.A."/>
            <person name="Sharon I."/>
            <person name="Castelle C.J."/>
            <person name="Probst A.J."/>
            <person name="Thomas B.C."/>
            <person name="Singh A."/>
            <person name="Wilkins M.J."/>
            <person name="Karaoz U."/>
            <person name="Brodie E.L."/>
            <person name="Williams K.H."/>
            <person name="Hubbard S.S."/>
            <person name="Banfield J.F."/>
        </authorList>
    </citation>
    <scope>NUCLEOTIDE SEQUENCE [LARGE SCALE GENOMIC DNA]</scope>
</reference>
<organism evidence="2 3">
    <name type="scientific">Candidatus Taylorbacteria bacterium RIFCSPLOWO2_01_FULL_45_15b</name>
    <dbReference type="NCBI Taxonomy" id="1802319"/>
    <lineage>
        <taxon>Bacteria</taxon>
        <taxon>Candidatus Tayloriibacteriota</taxon>
    </lineage>
</organism>
<dbReference type="Proteomes" id="UP000176221">
    <property type="component" value="Unassembled WGS sequence"/>
</dbReference>